<dbReference type="InterPro" id="IPR036921">
    <property type="entry name" value="PurM-like_N_sf"/>
</dbReference>
<dbReference type="AlphaFoldDB" id="A0A8J5XK80"/>
<accession>A0A8J5XK80</accession>
<dbReference type="InterPro" id="IPR004536">
    <property type="entry name" value="SPS/SelD"/>
</dbReference>
<evidence type="ECO:0000256" key="2">
    <source>
        <dbReference type="ARBA" id="ARBA00022741"/>
    </source>
</evidence>
<evidence type="ECO:0000259" key="8">
    <source>
        <dbReference type="Pfam" id="PF02769"/>
    </source>
</evidence>
<dbReference type="Gene3D" id="3.90.650.10">
    <property type="entry name" value="PurM-like C-terminal domain"/>
    <property type="match status" value="1"/>
</dbReference>
<dbReference type="OMA" id="HACSDLW"/>
<keyword evidence="4" id="KW-0067">ATP-binding</keyword>
<evidence type="ECO:0000259" key="9">
    <source>
        <dbReference type="Pfam" id="PF07992"/>
    </source>
</evidence>
<proteinExistence type="predicted"/>
<dbReference type="SUPFAM" id="SSF51905">
    <property type="entry name" value="FAD/NAD(P)-binding domain"/>
    <property type="match status" value="2"/>
</dbReference>
<sequence length="976" mass="100604">MHCRPATFHAAARICALVLALAPRARAAPSPPLFSTARAAAGGPPPLFGPRYSASRGLTVATRARVDMASSVKSPPAEPTALSLLLGAPAYVARRICLELGVLALFARHALLDGARSVRSPVTFALWLNELRVVVALERERRLDVLAAGGAAAVAAEPWRLLRPHRPPLSRAWSRPWTWLRPRARGAGGAMGGGGAPVPILKELVLIGGGHSHVHVLRSWGMRPLPGVRLTLITRDVETPYSGMLPGHVAGQYSRDDCHIDLVRLAAFAGARLLHAEARGIDTVGKRVHLSGGRPSLRYDVLSINIGCTPRLYGAAASGDDLARAGGSDGVTAVKPIDGFGRRWDELLAHIVDAAGAANADASPATIAIVGAGGGGVELALAVHARINAELRARGEPEPAARARVLLVGRATELMPSHSPPVRAAVAAALRARGIRVELGTSVVGYDGAKRQLVLGDGRRLRADESIWCTEGAAQGWLATSGLPLDASGFVRVSTALAAVGHADVFAAGDVASIDGHPRPKSGVFAVRMGPPLERNLRAALLGQPLVEYVPQASFLGLIGTGDGSAIASRGSLALRETRWLWELKDWIDVKWMHGYADGLPQMGATDGEARGPAGALAAAAGAEALALLAHAPMRCGGCGAKVGATVLSNAMARLSPPTRPELLAGVHAADDCAVWEDKPGGHVSVHTVDYFRAFVSDPFELGRIAAVHALSDCHAMGAQPQVALAHVTLPLQVSASAEDELVQLMAGACTALAEAGCALGGGHTSEGVEAGIGFSITGGASSADELMRKGGLEEGQALILTKPIGTGVLFAALMRHAARGRWIASALASMRASNGAAARILRAHGARACTDVTGFGLCGHMIEMCKASGRAVTLELDAIPLLEGALECVAANIFSSLAPANMRLRHGLRSARTAEPTYALLFDPQTSGGLLAAVPAERAAACVAALRAAGCESAAMIGTVGARAAAADGPLVECV</sequence>
<feature type="domain" description="PurM-like C-terminal" evidence="8">
    <location>
        <begin position="794"/>
        <end position="964"/>
    </location>
</feature>
<dbReference type="Proteomes" id="UP000751190">
    <property type="component" value="Unassembled WGS sequence"/>
</dbReference>
<dbReference type="InterPro" id="IPR036188">
    <property type="entry name" value="FAD/NAD-bd_sf"/>
</dbReference>
<keyword evidence="11" id="KW-1185">Reference proteome</keyword>
<dbReference type="InterPro" id="IPR010918">
    <property type="entry name" value="PurM-like_C_dom"/>
</dbReference>
<evidence type="ECO:0000256" key="1">
    <source>
        <dbReference type="ARBA" id="ARBA00022679"/>
    </source>
</evidence>
<dbReference type="InterPro" id="IPR017584">
    <property type="entry name" value="Pyridine_nucleo_diS_OxRdtase_N"/>
</dbReference>
<dbReference type="GO" id="GO:0005524">
    <property type="term" value="F:ATP binding"/>
    <property type="evidence" value="ECO:0007669"/>
    <property type="project" value="UniProtKB-KW"/>
</dbReference>
<feature type="signal peptide" evidence="6">
    <location>
        <begin position="1"/>
        <end position="27"/>
    </location>
</feature>
<keyword evidence="3" id="KW-0418">Kinase</keyword>
<dbReference type="InterPro" id="IPR036676">
    <property type="entry name" value="PurM-like_C_sf"/>
</dbReference>
<feature type="chain" id="PRO_5035276050" description="Selenide, water dikinase" evidence="6">
    <location>
        <begin position="28"/>
        <end position="976"/>
    </location>
</feature>
<dbReference type="NCBIfam" id="TIGR03169">
    <property type="entry name" value="Nterm_to_SelD"/>
    <property type="match status" value="1"/>
</dbReference>
<dbReference type="GO" id="GO:0016260">
    <property type="term" value="P:selenocysteine biosynthetic process"/>
    <property type="evidence" value="ECO:0007669"/>
    <property type="project" value="TreeGrafter"/>
</dbReference>
<evidence type="ECO:0000256" key="5">
    <source>
        <dbReference type="ARBA" id="ARBA00023266"/>
    </source>
</evidence>
<keyword evidence="5" id="KW-0711">Selenium</keyword>
<dbReference type="Pfam" id="PF02769">
    <property type="entry name" value="AIRS_C"/>
    <property type="match status" value="1"/>
</dbReference>
<dbReference type="InterPro" id="IPR016188">
    <property type="entry name" value="PurM-like_N"/>
</dbReference>
<dbReference type="GO" id="GO:0016491">
    <property type="term" value="F:oxidoreductase activity"/>
    <property type="evidence" value="ECO:0007669"/>
    <property type="project" value="InterPro"/>
</dbReference>
<dbReference type="EMBL" id="JAGTXO010000001">
    <property type="protein sequence ID" value="KAG8470801.1"/>
    <property type="molecule type" value="Genomic_DNA"/>
</dbReference>
<evidence type="ECO:0008006" key="12">
    <source>
        <dbReference type="Google" id="ProtNLM"/>
    </source>
</evidence>
<dbReference type="Gene3D" id="3.30.1330.10">
    <property type="entry name" value="PurM-like, N-terminal domain"/>
    <property type="match status" value="1"/>
</dbReference>
<reference evidence="10" key="1">
    <citation type="submission" date="2021-05" db="EMBL/GenBank/DDBJ databases">
        <title>The genome of the haptophyte Pavlova lutheri (Diacronema luteri, Pavlovales) - a model for lipid biosynthesis in eukaryotic algae.</title>
        <authorList>
            <person name="Hulatt C.J."/>
            <person name="Posewitz M.C."/>
        </authorList>
    </citation>
    <scope>NUCLEOTIDE SEQUENCE</scope>
    <source>
        <strain evidence="10">NIVA-4/92</strain>
    </source>
</reference>
<keyword evidence="2" id="KW-0547">Nucleotide-binding</keyword>
<dbReference type="Pfam" id="PF00586">
    <property type="entry name" value="AIRS"/>
    <property type="match status" value="1"/>
</dbReference>
<keyword evidence="1" id="KW-0808">Transferase</keyword>
<gene>
    <name evidence="10" type="ORF">KFE25_009222</name>
</gene>
<dbReference type="GO" id="GO:0004756">
    <property type="term" value="F:selenide, water dikinase activity"/>
    <property type="evidence" value="ECO:0007669"/>
    <property type="project" value="TreeGrafter"/>
</dbReference>
<feature type="domain" description="PurM-like N-terminal" evidence="7">
    <location>
        <begin position="671"/>
        <end position="778"/>
    </location>
</feature>
<dbReference type="NCBIfam" id="TIGR00476">
    <property type="entry name" value="selD"/>
    <property type="match status" value="1"/>
</dbReference>
<keyword evidence="6" id="KW-0732">Signal</keyword>
<dbReference type="Gene3D" id="3.50.50.100">
    <property type="match status" value="1"/>
</dbReference>
<protein>
    <recommendedName>
        <fullName evidence="12">Selenide, water dikinase</fullName>
    </recommendedName>
</protein>
<dbReference type="SUPFAM" id="SSF56042">
    <property type="entry name" value="PurM C-terminal domain-like"/>
    <property type="match status" value="1"/>
</dbReference>
<dbReference type="PANTHER" id="PTHR10256">
    <property type="entry name" value="SELENIDE, WATER DIKINASE"/>
    <property type="match status" value="1"/>
</dbReference>
<evidence type="ECO:0000313" key="10">
    <source>
        <dbReference type="EMBL" id="KAG8470801.1"/>
    </source>
</evidence>
<evidence type="ECO:0000259" key="7">
    <source>
        <dbReference type="Pfam" id="PF00586"/>
    </source>
</evidence>
<dbReference type="SUPFAM" id="SSF55326">
    <property type="entry name" value="PurM N-terminal domain-like"/>
    <property type="match status" value="1"/>
</dbReference>
<dbReference type="OrthoDB" id="409395at2759"/>
<name>A0A8J5XK80_DIALT</name>
<comment type="caution">
    <text evidence="10">The sequence shown here is derived from an EMBL/GenBank/DDBJ whole genome shotgun (WGS) entry which is preliminary data.</text>
</comment>
<evidence type="ECO:0000256" key="6">
    <source>
        <dbReference type="SAM" id="SignalP"/>
    </source>
</evidence>
<evidence type="ECO:0000256" key="4">
    <source>
        <dbReference type="ARBA" id="ARBA00022840"/>
    </source>
</evidence>
<dbReference type="GO" id="GO:0005737">
    <property type="term" value="C:cytoplasm"/>
    <property type="evidence" value="ECO:0007669"/>
    <property type="project" value="TreeGrafter"/>
</dbReference>
<dbReference type="Pfam" id="PF07992">
    <property type="entry name" value="Pyr_redox_2"/>
    <property type="match status" value="1"/>
</dbReference>
<evidence type="ECO:0000313" key="11">
    <source>
        <dbReference type="Proteomes" id="UP000751190"/>
    </source>
</evidence>
<dbReference type="CDD" id="cd02195">
    <property type="entry name" value="SelD"/>
    <property type="match status" value="1"/>
</dbReference>
<dbReference type="InterPro" id="IPR023753">
    <property type="entry name" value="FAD/NAD-binding_dom"/>
</dbReference>
<dbReference type="PANTHER" id="PTHR10256:SF0">
    <property type="entry name" value="INACTIVE SELENIDE, WATER DIKINASE-LIKE PROTEIN-RELATED"/>
    <property type="match status" value="1"/>
</dbReference>
<organism evidence="10 11">
    <name type="scientific">Diacronema lutheri</name>
    <name type="common">Unicellular marine alga</name>
    <name type="synonym">Monochrysis lutheri</name>
    <dbReference type="NCBI Taxonomy" id="2081491"/>
    <lineage>
        <taxon>Eukaryota</taxon>
        <taxon>Haptista</taxon>
        <taxon>Haptophyta</taxon>
        <taxon>Pavlovophyceae</taxon>
        <taxon>Pavlovales</taxon>
        <taxon>Pavlovaceae</taxon>
        <taxon>Diacronema</taxon>
    </lineage>
</organism>
<feature type="domain" description="FAD/NAD(P)-binding" evidence="9">
    <location>
        <begin position="203"/>
        <end position="530"/>
    </location>
</feature>
<evidence type="ECO:0000256" key="3">
    <source>
        <dbReference type="ARBA" id="ARBA00022777"/>
    </source>
</evidence>